<protein>
    <recommendedName>
        <fullName evidence="7">Major facilitator superfamily (MFS) profile domain-containing protein</fullName>
    </recommendedName>
</protein>
<evidence type="ECO:0000256" key="1">
    <source>
        <dbReference type="ARBA" id="ARBA00004141"/>
    </source>
</evidence>
<name>A0A3E2GX91_SCYLI</name>
<feature type="transmembrane region" description="Helical" evidence="6">
    <location>
        <begin position="630"/>
        <end position="651"/>
    </location>
</feature>
<gene>
    <name evidence="8" type="ORF">B7463_g10566</name>
</gene>
<feature type="non-terminal residue" evidence="8">
    <location>
        <position position="1"/>
    </location>
</feature>
<feature type="transmembrane region" description="Helical" evidence="6">
    <location>
        <begin position="552"/>
        <end position="570"/>
    </location>
</feature>
<feature type="transmembrane region" description="Helical" evidence="6">
    <location>
        <begin position="449"/>
        <end position="470"/>
    </location>
</feature>
<evidence type="ECO:0000256" key="4">
    <source>
        <dbReference type="ARBA" id="ARBA00023136"/>
    </source>
</evidence>
<feature type="transmembrane region" description="Helical" evidence="6">
    <location>
        <begin position="690"/>
        <end position="712"/>
    </location>
</feature>
<dbReference type="PROSITE" id="PS50850">
    <property type="entry name" value="MFS"/>
    <property type="match status" value="1"/>
</dbReference>
<evidence type="ECO:0000256" key="5">
    <source>
        <dbReference type="ARBA" id="ARBA00035112"/>
    </source>
</evidence>
<organism evidence="8 9">
    <name type="scientific">Scytalidium lignicola</name>
    <name type="common">Hyphomycete</name>
    <dbReference type="NCBI Taxonomy" id="5539"/>
    <lineage>
        <taxon>Eukaryota</taxon>
        <taxon>Fungi</taxon>
        <taxon>Dikarya</taxon>
        <taxon>Ascomycota</taxon>
        <taxon>Pezizomycotina</taxon>
        <taxon>Leotiomycetes</taxon>
        <taxon>Leotiomycetes incertae sedis</taxon>
        <taxon>Scytalidium</taxon>
    </lineage>
</organism>
<dbReference type="PANTHER" id="PTHR23507">
    <property type="entry name" value="ZGC:174356"/>
    <property type="match status" value="1"/>
</dbReference>
<dbReference type="Pfam" id="PF07690">
    <property type="entry name" value="MFS_1"/>
    <property type="match status" value="1"/>
</dbReference>
<keyword evidence="3 6" id="KW-1133">Transmembrane helix</keyword>
<feature type="transmembrane region" description="Helical" evidence="6">
    <location>
        <begin position="382"/>
        <end position="405"/>
    </location>
</feature>
<dbReference type="Pfam" id="PF11807">
    <property type="entry name" value="UstYa"/>
    <property type="match status" value="1"/>
</dbReference>
<evidence type="ECO:0000259" key="7">
    <source>
        <dbReference type="PROSITE" id="PS50850"/>
    </source>
</evidence>
<feature type="transmembrane region" description="Helical" evidence="6">
    <location>
        <begin position="320"/>
        <end position="341"/>
    </location>
</feature>
<dbReference type="SUPFAM" id="SSF103473">
    <property type="entry name" value="MFS general substrate transporter"/>
    <property type="match status" value="1"/>
</dbReference>
<reference evidence="8 9" key="1">
    <citation type="submission" date="2018-05" db="EMBL/GenBank/DDBJ databases">
        <title>Draft genome sequence of Scytalidium lignicola DSM 105466, a ubiquitous saprotrophic fungus.</title>
        <authorList>
            <person name="Buettner E."/>
            <person name="Gebauer A.M."/>
            <person name="Hofrichter M."/>
            <person name="Liers C."/>
            <person name="Kellner H."/>
        </authorList>
    </citation>
    <scope>NUCLEOTIDE SEQUENCE [LARGE SCALE GENOMIC DNA]</scope>
    <source>
        <strain evidence="8 9">DSM 105466</strain>
    </source>
</reference>
<proteinExistence type="inferred from homology"/>
<dbReference type="GO" id="GO:0016020">
    <property type="term" value="C:membrane"/>
    <property type="evidence" value="ECO:0007669"/>
    <property type="project" value="UniProtKB-SubCell"/>
</dbReference>
<evidence type="ECO:0000256" key="3">
    <source>
        <dbReference type="ARBA" id="ARBA00022989"/>
    </source>
</evidence>
<dbReference type="InterPro" id="IPR036259">
    <property type="entry name" value="MFS_trans_sf"/>
</dbReference>
<feature type="transmembrane region" description="Helical" evidence="6">
    <location>
        <begin position="508"/>
        <end position="532"/>
    </location>
</feature>
<evidence type="ECO:0000256" key="6">
    <source>
        <dbReference type="SAM" id="Phobius"/>
    </source>
</evidence>
<keyword evidence="9" id="KW-1185">Reference proteome</keyword>
<feature type="transmembrane region" description="Helical" evidence="6">
    <location>
        <begin position="582"/>
        <end position="610"/>
    </location>
</feature>
<dbReference type="InterPro" id="IPR020846">
    <property type="entry name" value="MFS_dom"/>
</dbReference>
<dbReference type="EMBL" id="NCSJ02000305">
    <property type="protein sequence ID" value="RFU25775.1"/>
    <property type="molecule type" value="Genomic_DNA"/>
</dbReference>
<feature type="domain" description="Major facilitator superfamily (MFS) profile" evidence="7">
    <location>
        <begin position="262"/>
        <end position="719"/>
    </location>
</feature>
<dbReference type="OrthoDB" id="3687641at2759"/>
<dbReference type="GO" id="GO:0022857">
    <property type="term" value="F:transmembrane transporter activity"/>
    <property type="evidence" value="ECO:0007669"/>
    <property type="project" value="InterPro"/>
</dbReference>
<evidence type="ECO:0000256" key="2">
    <source>
        <dbReference type="ARBA" id="ARBA00022692"/>
    </source>
</evidence>
<evidence type="ECO:0000313" key="8">
    <source>
        <dbReference type="EMBL" id="RFU25775.1"/>
    </source>
</evidence>
<keyword evidence="4 6" id="KW-0472">Membrane</keyword>
<comment type="similarity">
    <text evidence="5">Belongs to the ustYa family.</text>
</comment>
<dbReference type="Gene3D" id="1.20.1250.20">
    <property type="entry name" value="MFS general substrate transporter like domains"/>
    <property type="match status" value="1"/>
</dbReference>
<dbReference type="Proteomes" id="UP000258309">
    <property type="component" value="Unassembled WGS sequence"/>
</dbReference>
<accession>A0A3E2GX91</accession>
<evidence type="ECO:0000313" key="9">
    <source>
        <dbReference type="Proteomes" id="UP000258309"/>
    </source>
</evidence>
<dbReference type="GO" id="GO:0043386">
    <property type="term" value="P:mycotoxin biosynthetic process"/>
    <property type="evidence" value="ECO:0007669"/>
    <property type="project" value="InterPro"/>
</dbReference>
<feature type="transmembrane region" description="Helical" evidence="6">
    <location>
        <begin position="658"/>
        <end position="678"/>
    </location>
</feature>
<keyword evidence="2 6" id="KW-0812">Transmembrane</keyword>
<sequence length="723" mass="78898">MKGSTPFTPCRIATAFLVISISMIITFQSQLTAALKATRHSTHEQVDLAHSKQYHLRTFPDVTPLEDLGSEGDKAWDTLTTERGGFLWIQYNETYDIPWGISMFHGLHCLQMLRREFQSQLGINSSGGHHHHKRNIATKHENHGNGVDTVHLGHCLAYIAEMLECVGDSTIEAPWIKVDKMTGNMIDHGIDGAGVQHQCRDISRLHVIAEETEQRAAHGVQFPRYDMALTQDENERTALLHANAFQPLTSPSPSIPKLKLKWITWILVGTLVLAFETGNAMRVAPLIASYEEILCVDATQPNLKPSRTCLNDHAVKNELAVILGVSQFLDCVPALLLSGLYGSMADKHGRRPVLLLGYLGMILSAIWMTAVIWLAPRVPLRLVWVGPLFTIIGGGSSVPISILMTTATDIVPSTQRVSVFSFIHGTALLAVIVGSAISSVMMTSLGNHLPLLIGLSLMCLALLLSFLLPVTGQKSRHFSTTSTGHSIPRSVDPLTSSKRYTVWKTRGAIPIMIAGFLSMLGQQVQILILQYMPEVFGISLAQANIFNVLNNSVNLFMLFLILPFASKLLLRYYGPFTFSKDLALAHISGFLFAAGALVLSIASNVTVAVIGEHSKFCLLLYMFAHTKTGIIIFGTGIGLSSVLRSIFVELFPPERAAFATTLISAAKAVGGSFSGPIYSYAFSLSLDLRGILQGLPFLVSAACFAIVELLLITARLKSDERSG</sequence>
<dbReference type="InterPro" id="IPR011701">
    <property type="entry name" value="MFS"/>
</dbReference>
<dbReference type="PANTHER" id="PTHR23507:SF1">
    <property type="entry name" value="FI18259P1-RELATED"/>
    <property type="match status" value="1"/>
</dbReference>
<feature type="transmembrane region" description="Helical" evidence="6">
    <location>
        <begin position="353"/>
        <end position="376"/>
    </location>
</feature>
<dbReference type="STRING" id="5539.A0A3E2GX91"/>
<dbReference type="CDD" id="cd06174">
    <property type="entry name" value="MFS"/>
    <property type="match status" value="1"/>
</dbReference>
<dbReference type="AlphaFoldDB" id="A0A3E2GX91"/>
<feature type="transmembrane region" description="Helical" evidence="6">
    <location>
        <begin position="12"/>
        <end position="35"/>
    </location>
</feature>
<dbReference type="InterPro" id="IPR021765">
    <property type="entry name" value="UstYa-like"/>
</dbReference>
<comment type="caution">
    <text evidence="8">The sequence shown here is derived from an EMBL/GenBank/DDBJ whole genome shotgun (WGS) entry which is preliminary data.</text>
</comment>
<comment type="subcellular location">
    <subcellularLocation>
        <location evidence="1">Membrane</location>
        <topology evidence="1">Multi-pass membrane protein</topology>
    </subcellularLocation>
</comment>
<feature type="transmembrane region" description="Helical" evidence="6">
    <location>
        <begin position="417"/>
        <end position="437"/>
    </location>
</feature>
<feature type="non-terminal residue" evidence="8">
    <location>
        <position position="723"/>
    </location>
</feature>